<feature type="domain" description="IPT/TIG" evidence="1">
    <location>
        <begin position="397"/>
        <end position="481"/>
    </location>
</feature>
<dbReference type="InterPro" id="IPR013783">
    <property type="entry name" value="Ig-like_fold"/>
</dbReference>
<dbReference type="InterPro" id="IPR002909">
    <property type="entry name" value="IPT_dom"/>
</dbReference>
<dbReference type="Gene3D" id="2.60.40.10">
    <property type="entry name" value="Immunoglobulins"/>
    <property type="match status" value="7"/>
</dbReference>
<dbReference type="AlphaFoldDB" id="A0AA48RFZ8"/>
<dbReference type="InterPro" id="IPR031148">
    <property type="entry name" value="Plexin"/>
</dbReference>
<reference evidence="2" key="1">
    <citation type="submission" date="2023-07" db="EMBL/GenBank/DDBJ databases">
        <authorList>
            <person name="Ivanov I."/>
            <person name="Teneva D."/>
            <person name="Stoikov I."/>
        </authorList>
    </citation>
    <scope>NUCLEOTIDE SEQUENCE</scope>
    <source>
        <strain evidence="2">4475</strain>
    </source>
</reference>
<sequence>MKQMHESFSKSISVLLVLILVFLLSGVGSFQVHAAEAPSITKISPTSGKLEGGEVIYIDGKDFVQGLKVYMGGKEAQLHTYYGPNRLKALAPPGDAPGTVDVKVVNPDGKEAVLANAYTYQAPPEMIPAITKITPTSGKLEGGEVIYIDGKDFVQGLKVYMGGKEAHLHTYYGPNRLKALAPPGDAPGTVDVKVVNPDGKEAVLANAYTYQAPPEMIPAITKITPTSGKLEGGEVIYIDGKDFVQGLKVYMGGKEAQLYTYYGPNRVKVQAPPGDAPGTVDVKVVNPDGKEAVLANAYTYQAPPEMIPAITAITPTSGKLQGGEVIYIDGKDFVQGLKVYMGGKEAQLHTYYGPNRLKALAPPGDVPGTVDVKVVNPDGKEAVLANAYTYQAPPEMIPAITKITPTSGKLEGGEVIYIDGKDFVQGLKVYMGGKEAQLHTYYGPNRLKALAPPGDAPGTVDVKVVNPDGKEAVLANAYTYQAPPEMIPAITAITPTSGKLQGGEVIYIDGKDFVQGLKVYMGGKEAQLHTYYGPNRLKALAPPGDAPGTVDVKVVNPDGKEATLTAAYTYLADPAPQLKSVTPSSGLLTEEKEVYVLGAYLQPDVKVFFGDTQADILAYYTDGYVKVKAPVANTEGTVDITVVNPDGQSHTLKSAFTYRSTPDPNDRVDTLTDVGKVQITNVVSKSGGGPINYGYGNKWRVDNSVPVTFEGTVTDHSGNPLPHEKMTFRFLGHLNVEGVKQMEFITDDNGRFAFQMILPPAIGEHVYYLPLATHYYDIVNIEFYEGIYDASQPLLARKIENVSDRDVYHFSLSIYNPW</sequence>
<organism evidence="2 3">
    <name type="scientific">Brevibacillus aydinogluensis</name>
    <dbReference type="NCBI Taxonomy" id="927786"/>
    <lineage>
        <taxon>Bacteria</taxon>
        <taxon>Bacillati</taxon>
        <taxon>Bacillota</taxon>
        <taxon>Bacilli</taxon>
        <taxon>Bacillales</taxon>
        <taxon>Paenibacillaceae</taxon>
        <taxon>Brevibacillus</taxon>
    </lineage>
</organism>
<feature type="domain" description="IPT/TIG" evidence="1">
    <location>
        <begin position="217"/>
        <end position="301"/>
    </location>
</feature>
<proteinExistence type="predicted"/>
<keyword evidence="3" id="KW-1185">Reference proteome</keyword>
<evidence type="ECO:0000313" key="3">
    <source>
        <dbReference type="Proteomes" id="UP001189619"/>
    </source>
</evidence>
<feature type="domain" description="IPT/TIG" evidence="1">
    <location>
        <begin position="307"/>
        <end position="391"/>
    </location>
</feature>
<accession>A0AA48RFZ8</accession>
<dbReference type="CDD" id="cd00102">
    <property type="entry name" value="IPT"/>
    <property type="match status" value="7"/>
</dbReference>
<protein>
    <submittedName>
        <fullName evidence="2">IPT/TIG domain-containing protein</fullName>
    </submittedName>
</protein>
<feature type="domain" description="IPT/TIG" evidence="1">
    <location>
        <begin position="37"/>
        <end position="121"/>
    </location>
</feature>
<gene>
    <name evidence="2" type="ORF">BSPP4475_02145</name>
</gene>
<evidence type="ECO:0000313" key="2">
    <source>
        <dbReference type="EMBL" id="CAJ1001127.1"/>
    </source>
</evidence>
<dbReference type="EMBL" id="OY569118">
    <property type="protein sequence ID" value="CAJ1001127.1"/>
    <property type="molecule type" value="Genomic_DNA"/>
</dbReference>
<dbReference type="GO" id="GO:0017154">
    <property type="term" value="F:semaphorin receptor activity"/>
    <property type="evidence" value="ECO:0007669"/>
    <property type="project" value="InterPro"/>
</dbReference>
<dbReference type="PANTHER" id="PTHR22625:SF70">
    <property type="entry name" value="PLEXIN A, ISOFORM A"/>
    <property type="match status" value="1"/>
</dbReference>
<dbReference type="SMART" id="SM00429">
    <property type="entry name" value="IPT"/>
    <property type="match status" value="7"/>
</dbReference>
<dbReference type="KEGG" id="bayd:BSPP4475_02145"/>
<dbReference type="RefSeq" id="WP_304415035.1">
    <property type="nucleotide sequence ID" value="NZ_OY569118.1"/>
</dbReference>
<feature type="domain" description="IPT/TIG" evidence="1">
    <location>
        <begin position="575"/>
        <end position="659"/>
    </location>
</feature>
<name>A0AA48RFZ8_9BACL</name>
<dbReference type="SUPFAM" id="SSF81296">
    <property type="entry name" value="E set domains"/>
    <property type="match status" value="7"/>
</dbReference>
<dbReference type="Proteomes" id="UP001189619">
    <property type="component" value="Chromosome"/>
</dbReference>
<feature type="domain" description="IPT/TIG" evidence="1">
    <location>
        <begin position="487"/>
        <end position="571"/>
    </location>
</feature>
<evidence type="ECO:0000259" key="1">
    <source>
        <dbReference type="SMART" id="SM00429"/>
    </source>
</evidence>
<feature type="domain" description="IPT/TIG" evidence="1">
    <location>
        <begin position="127"/>
        <end position="211"/>
    </location>
</feature>
<dbReference type="InterPro" id="IPR014756">
    <property type="entry name" value="Ig_E-set"/>
</dbReference>
<dbReference type="PANTHER" id="PTHR22625">
    <property type="entry name" value="PLEXIN"/>
    <property type="match status" value="1"/>
</dbReference>
<dbReference type="Pfam" id="PF01833">
    <property type="entry name" value="TIG"/>
    <property type="match status" value="7"/>
</dbReference>